<dbReference type="GO" id="GO:0004725">
    <property type="term" value="F:protein tyrosine phosphatase activity"/>
    <property type="evidence" value="ECO:0007669"/>
    <property type="project" value="UniProtKB-EC"/>
</dbReference>
<dbReference type="PANTHER" id="PTHR45848:SF4">
    <property type="entry name" value="DUAL SPECIFICITY PROTEIN PHOSPHATASE 12"/>
    <property type="match status" value="1"/>
</dbReference>
<comment type="caution">
    <text evidence="9">The sequence shown here is derived from an EMBL/GenBank/DDBJ whole genome shotgun (WGS) entry which is preliminary data.</text>
</comment>
<feature type="active site" description="Phosphocysteine intermediate" evidence="5">
    <location>
        <position position="91"/>
    </location>
</feature>
<reference evidence="9 10" key="1">
    <citation type="submission" date="2021-02" db="EMBL/GenBank/DDBJ databases">
        <title>Genome assembly of Pseudopithomyces chartarum.</title>
        <authorList>
            <person name="Jauregui R."/>
            <person name="Singh J."/>
            <person name="Voisey C."/>
        </authorList>
    </citation>
    <scope>NUCLEOTIDE SEQUENCE [LARGE SCALE GENOMIC DNA]</scope>
    <source>
        <strain evidence="9 10">AGR01</strain>
    </source>
</reference>
<dbReference type="InterPro" id="IPR029021">
    <property type="entry name" value="Prot-tyrosine_phosphatase-like"/>
</dbReference>
<evidence type="ECO:0000256" key="6">
    <source>
        <dbReference type="SAM" id="MobiDB-lite"/>
    </source>
</evidence>
<dbReference type="Pfam" id="PF00782">
    <property type="entry name" value="DSPc"/>
    <property type="match status" value="1"/>
</dbReference>
<gene>
    <name evidence="9" type="ORF">GRF29_8g2742562</name>
</gene>
<dbReference type="Proteomes" id="UP001280581">
    <property type="component" value="Unassembled WGS sequence"/>
</dbReference>
<dbReference type="Gene3D" id="3.90.190.10">
    <property type="entry name" value="Protein tyrosine phosphatase superfamily"/>
    <property type="match status" value="1"/>
</dbReference>
<accession>A0AAN6M5R0</accession>
<dbReference type="SUPFAM" id="SSF52799">
    <property type="entry name" value="(Phosphotyrosine protein) phosphatases II"/>
    <property type="match status" value="1"/>
</dbReference>
<feature type="domain" description="Tyrosine-protein phosphatase" evidence="7">
    <location>
        <begin position="5"/>
        <end position="147"/>
    </location>
</feature>
<organism evidence="9 10">
    <name type="scientific">Pseudopithomyces chartarum</name>
    <dbReference type="NCBI Taxonomy" id="1892770"/>
    <lineage>
        <taxon>Eukaryota</taxon>
        <taxon>Fungi</taxon>
        <taxon>Dikarya</taxon>
        <taxon>Ascomycota</taxon>
        <taxon>Pezizomycotina</taxon>
        <taxon>Dothideomycetes</taxon>
        <taxon>Pleosporomycetidae</taxon>
        <taxon>Pleosporales</taxon>
        <taxon>Massarineae</taxon>
        <taxon>Didymosphaeriaceae</taxon>
        <taxon>Pseudopithomyces</taxon>
    </lineage>
</organism>
<name>A0AAN6M5R0_9PLEO</name>
<protein>
    <recommendedName>
        <fullName evidence="2">protein-tyrosine-phosphatase</fullName>
        <ecNumber evidence="2">3.1.3.48</ecNumber>
    </recommendedName>
</protein>
<dbReference type="GO" id="GO:0005634">
    <property type="term" value="C:nucleus"/>
    <property type="evidence" value="ECO:0007669"/>
    <property type="project" value="TreeGrafter"/>
</dbReference>
<comment type="similarity">
    <text evidence="1">Belongs to the protein-tyrosine phosphatase family. Non-receptor class dual specificity subfamily.</text>
</comment>
<evidence type="ECO:0000313" key="10">
    <source>
        <dbReference type="Proteomes" id="UP001280581"/>
    </source>
</evidence>
<dbReference type="InterPro" id="IPR016278">
    <property type="entry name" value="DUSP12"/>
</dbReference>
<feature type="region of interest" description="Disordered" evidence="6">
    <location>
        <begin position="309"/>
        <end position="328"/>
    </location>
</feature>
<evidence type="ECO:0000256" key="3">
    <source>
        <dbReference type="ARBA" id="ARBA00022801"/>
    </source>
</evidence>
<dbReference type="EC" id="3.1.3.48" evidence="2"/>
<dbReference type="InterPro" id="IPR000387">
    <property type="entry name" value="Tyr_Pase_dom"/>
</dbReference>
<proteinExistence type="inferred from homology"/>
<dbReference type="PANTHER" id="PTHR45848">
    <property type="entry name" value="DUAL SPECIFICITY PROTEIN PHOSPHATASE 12 FAMILY MEMBER"/>
    <property type="match status" value="1"/>
</dbReference>
<evidence type="ECO:0000256" key="4">
    <source>
        <dbReference type="ARBA" id="ARBA00022912"/>
    </source>
</evidence>
<dbReference type="AlphaFoldDB" id="A0AAN6M5R0"/>
<dbReference type="EMBL" id="WVTA01000002">
    <property type="protein sequence ID" value="KAK3216258.1"/>
    <property type="molecule type" value="Genomic_DNA"/>
</dbReference>
<sequence length="328" mass="37079">MALLDKVPGDLNLYIGGIFTLRRRDALRDANITHVLSVLRMPLDRDLFSPFSHHVVEVDDVEDENLLEHFPATNQFIQQGLDGGGGVLVHCAMGKSRSATCVIAYLMQKHHISVSEALSQLRQARPIVEPNEGFMKQLELYHQMQTPSNVEDTPAYQRWVYQREIELSRAVGQAPEAEKIRFEDEHATHQNASFELRCRKCRRPLATSQYLVAHSPPNSSKEQGENPPAATTGRECAHYFLDPLSWMRSELEQGKLEGRLECPKCQTNVGKYAWQGMQCSCSEWIVPGISLSKSRTDQFKKTTVSEIRRPPGFTGPEQANVHGTRQNL</sequence>
<dbReference type="PROSITE" id="PS00383">
    <property type="entry name" value="TYR_PHOSPHATASE_1"/>
    <property type="match status" value="1"/>
</dbReference>
<dbReference type="InterPro" id="IPR016130">
    <property type="entry name" value="Tyr_Pase_AS"/>
</dbReference>
<evidence type="ECO:0000256" key="5">
    <source>
        <dbReference type="PIRSR" id="PIRSR000941-50"/>
    </source>
</evidence>
<evidence type="ECO:0000256" key="1">
    <source>
        <dbReference type="ARBA" id="ARBA00008601"/>
    </source>
</evidence>
<evidence type="ECO:0000313" key="9">
    <source>
        <dbReference type="EMBL" id="KAK3216258.1"/>
    </source>
</evidence>
<evidence type="ECO:0000259" key="7">
    <source>
        <dbReference type="PROSITE" id="PS50054"/>
    </source>
</evidence>
<keyword evidence="10" id="KW-1185">Reference proteome</keyword>
<keyword evidence="4" id="KW-0904">Protein phosphatase</keyword>
<evidence type="ECO:0000259" key="8">
    <source>
        <dbReference type="PROSITE" id="PS50056"/>
    </source>
</evidence>
<dbReference type="InterPro" id="IPR000340">
    <property type="entry name" value="Dual-sp_phosphatase_cat-dom"/>
</dbReference>
<keyword evidence="3" id="KW-0378">Hydrolase</keyword>
<evidence type="ECO:0000256" key="2">
    <source>
        <dbReference type="ARBA" id="ARBA00013064"/>
    </source>
</evidence>
<dbReference type="GO" id="GO:0008138">
    <property type="term" value="F:protein tyrosine/serine/threonine phosphatase activity"/>
    <property type="evidence" value="ECO:0007669"/>
    <property type="project" value="InterPro"/>
</dbReference>
<dbReference type="SMART" id="SM00195">
    <property type="entry name" value="DSPc"/>
    <property type="match status" value="1"/>
</dbReference>
<dbReference type="InterPro" id="IPR020422">
    <property type="entry name" value="TYR_PHOSPHATASE_DUAL_dom"/>
</dbReference>
<dbReference type="PROSITE" id="PS50054">
    <property type="entry name" value="TYR_PHOSPHATASE_DUAL"/>
    <property type="match status" value="1"/>
</dbReference>
<feature type="domain" description="Tyrosine specific protein phosphatases" evidence="8">
    <location>
        <begin position="67"/>
        <end position="126"/>
    </location>
</feature>
<dbReference type="PROSITE" id="PS50056">
    <property type="entry name" value="TYR_PHOSPHATASE_2"/>
    <property type="match status" value="1"/>
</dbReference>
<dbReference type="PIRSF" id="PIRSF000941">
    <property type="entry name" value="DUSP12"/>
    <property type="match status" value="1"/>
</dbReference>